<evidence type="ECO:0000259" key="13">
    <source>
        <dbReference type="PROSITE" id="PS50853"/>
    </source>
</evidence>
<dbReference type="InterPro" id="IPR036132">
    <property type="entry name" value="Vac_ATP_synth_c_sf"/>
</dbReference>
<sequence length="1186" mass="133573">MALASRVVVVVLLLAAGAAAAGVTSPYRRKLEATVDMPLDADVFRVPPGYNAPQQVHITLGDQTGTAMTVSWVTANEVGSSTVKYGSSPEKLEHTAEGVHTRYEYFNYTSGFIHHCTLRNLKHGSKYYYAMGFGHTVRTFSFTTPPKPGPDVPFKFGLIGDLGQTFDSNSTLSHYGANGGDAVLFVGDLSYADNYPLHDNNRWDTWARFVERSVAYQPWIWTAGNHELDFAPELNEFLPFKPFTHRYPTPFLSSKSTSPLWYSVKIASAHVIVLSSYSAYGKYTPQWIWLQNELAAGVDRKLTPWLIVLMHSPWYNSNNYHYMEGETMRVQFERWLVDAKVDLVLAGHVHSYERSRRFSNIEYNIVNGKATPAANRDAPVYITIGDGGNIEGIANNFTVPQPSYSAFREASFGHAMLEIVNRTHAHYAWHRNHDGAKAVADAVWFTNRYWMPTNDDESISRHSLDTPLYRFTVDGVPVDTYLTRFVWDEGKYPTMSPLKDIVGGIQSQVSKIEDDMKHRNTIILAVRDLSNLVKPEDMVTSEHLVTLAIVSKYSQKDWLSSYESLDTFVPKSSKKLYEDNEYALYTVTLFAKVVDNFKARDFEYSPEAQESRKKELEKLLQEQEAMRASLLQWCYASYSEVFSSWMHFCAVRVFVESILRYGLPPSFLSAVLAPSAKRAKKVRSILEELCGRQYDVGVAGLGGETESHPYVSFTINFNHLAMAAPRLLAAVALLSLTLAAHGGVTSTYRRRRALQVPVPDMPLDADVFRPPPGFNAPEQVHITQGDLTGNAMIVSWVTPKLPDSNTVRFGLRPDNLSSTVSGSFRRYTFGRSNIYRSGFIHHATISGLTHSTKYHYSVGTPSPATSRVFSFTTPPAPSPDARIKFGLIGDLGQTFHSNATLSHYESNGGGDAVLFVGDLSYADNHPNHDNNRWDTWARFVERSAAYQPWIWTTGNHELDFAPELGETTPFKPFTNRYPTPFAASGSTRPLWYSVKMASAHVIVLASYAAYGKYTPQWTWLKNELAAGVDRTLTPWLIVLVHSPWYSTNGYHYMEGETMRVQFERWLVDAKVDLVVAGHVHSYERTHRVSNVAYDIVNGKATPVFNRSAPVYINIGDGGNIEGLADDFRWPQPDYSAFREASFGHATLEIMNRTHAYYEWHRNNDGVKVVADSAWFTNRYWLPTDTN</sequence>
<dbReference type="InterPro" id="IPR029052">
    <property type="entry name" value="Metallo-depent_PP-like"/>
</dbReference>
<dbReference type="Gramene" id="LPERR12G16800.1">
    <property type="protein sequence ID" value="LPERR12G16800.1"/>
    <property type="gene ID" value="LPERR12G16800"/>
</dbReference>
<evidence type="ECO:0000256" key="3">
    <source>
        <dbReference type="ARBA" id="ARBA00022448"/>
    </source>
</evidence>
<evidence type="ECO:0000256" key="2">
    <source>
        <dbReference type="ARBA" id="ARBA00008723"/>
    </source>
</evidence>
<dbReference type="GO" id="GO:0046872">
    <property type="term" value="F:metal ion binding"/>
    <property type="evidence" value="ECO:0007669"/>
    <property type="project" value="UniProtKB-KW"/>
</dbReference>
<dbReference type="Pfam" id="PF00149">
    <property type="entry name" value="Metallophos"/>
    <property type="match status" value="2"/>
</dbReference>
<dbReference type="InterPro" id="IPR015914">
    <property type="entry name" value="PAPs_N"/>
</dbReference>
<dbReference type="InterPro" id="IPR004907">
    <property type="entry name" value="ATPase_V1-cplx_csu"/>
</dbReference>
<reference evidence="14" key="3">
    <citation type="submission" date="2015-04" db="UniProtKB">
        <authorList>
            <consortium name="EnsemblPlants"/>
        </authorList>
    </citation>
    <scope>IDENTIFICATION</scope>
</reference>
<evidence type="ECO:0000256" key="6">
    <source>
        <dbReference type="ARBA" id="ARBA00022781"/>
    </source>
</evidence>
<dbReference type="Gene3D" id="1.20.1460.10">
    <property type="entry name" value="subunit c (vma5p) of the yeast v-atpase, domain 2"/>
    <property type="match status" value="2"/>
</dbReference>
<dbReference type="Gene3D" id="3.60.21.10">
    <property type="match status" value="2"/>
</dbReference>
<reference evidence="14 15" key="1">
    <citation type="submission" date="2012-08" db="EMBL/GenBank/DDBJ databases">
        <title>Oryza genome evolution.</title>
        <authorList>
            <person name="Wing R.A."/>
        </authorList>
    </citation>
    <scope>NUCLEOTIDE SEQUENCE</scope>
</reference>
<keyword evidence="11" id="KW-0325">Glycoprotein</keyword>
<evidence type="ECO:0000256" key="12">
    <source>
        <dbReference type="RuleBase" id="RU361203"/>
    </source>
</evidence>
<dbReference type="InterPro" id="IPR025733">
    <property type="entry name" value="PAPs_C"/>
</dbReference>
<dbReference type="PANTHER" id="PTHR22953:SF143">
    <property type="entry name" value="PURPLE ACID PHOSPHATASE"/>
    <property type="match status" value="1"/>
</dbReference>
<dbReference type="EC" id="3.1.3.2" evidence="12"/>
<dbReference type="InterPro" id="IPR039331">
    <property type="entry name" value="PAPs-like"/>
</dbReference>
<dbReference type="STRING" id="77586.A0A0D9Y1T8"/>
<dbReference type="CDD" id="cd00839">
    <property type="entry name" value="MPP_PAPs"/>
    <property type="match status" value="2"/>
</dbReference>
<keyword evidence="10" id="KW-0406">Ion transport</keyword>
<dbReference type="GO" id="GO:0046961">
    <property type="term" value="F:proton-transporting ATPase activity, rotational mechanism"/>
    <property type="evidence" value="ECO:0007669"/>
    <property type="project" value="InterPro"/>
</dbReference>
<dbReference type="InterPro" id="IPR004843">
    <property type="entry name" value="Calcineurin-like_PHP"/>
</dbReference>
<keyword evidence="15" id="KW-1185">Reference proteome</keyword>
<evidence type="ECO:0000256" key="9">
    <source>
        <dbReference type="ARBA" id="ARBA00023004"/>
    </source>
</evidence>
<dbReference type="Proteomes" id="UP000032180">
    <property type="component" value="Chromosome 12"/>
</dbReference>
<dbReference type="HOGENOM" id="CLU_008010_0_0_1"/>
<keyword evidence="8" id="KW-0862">Zinc</keyword>
<keyword evidence="7 12" id="KW-0378">Hydrolase</keyword>
<dbReference type="SUPFAM" id="SSF118203">
    <property type="entry name" value="Vacuolar ATP synthase subunit C"/>
    <property type="match status" value="1"/>
</dbReference>
<comment type="catalytic activity">
    <reaction evidence="12">
        <text>a phosphate monoester + H2O = an alcohol + phosphate</text>
        <dbReference type="Rhea" id="RHEA:15017"/>
        <dbReference type="ChEBI" id="CHEBI:15377"/>
        <dbReference type="ChEBI" id="CHEBI:30879"/>
        <dbReference type="ChEBI" id="CHEBI:43474"/>
        <dbReference type="ChEBI" id="CHEBI:67140"/>
        <dbReference type="EC" id="3.1.3.2"/>
    </reaction>
</comment>
<dbReference type="InterPro" id="IPR003961">
    <property type="entry name" value="FN3_dom"/>
</dbReference>
<feature type="chain" id="PRO_5005115586" description="Purple acid phosphatase" evidence="12">
    <location>
        <begin position="21"/>
        <end position="1186"/>
    </location>
</feature>
<dbReference type="Pfam" id="PF16656">
    <property type="entry name" value="Pur_ac_phosph_N"/>
    <property type="match status" value="2"/>
</dbReference>
<comment type="similarity">
    <text evidence="2 12">Belongs to the metallophosphoesterase superfamily. Purple acid phosphatase family.</text>
</comment>
<keyword evidence="9" id="KW-0408">Iron</keyword>
<dbReference type="InterPro" id="IPR041792">
    <property type="entry name" value="MPP_PAP"/>
</dbReference>
<dbReference type="AlphaFoldDB" id="A0A0D9Y1T8"/>
<dbReference type="eggNOG" id="KOG1378">
    <property type="taxonomic scope" value="Eukaryota"/>
</dbReference>
<dbReference type="Pfam" id="PF03223">
    <property type="entry name" value="V-ATPase_C"/>
    <property type="match status" value="1"/>
</dbReference>
<dbReference type="eggNOG" id="KOG2909">
    <property type="taxonomic scope" value="Eukaryota"/>
</dbReference>
<protein>
    <recommendedName>
        <fullName evidence="12">Purple acid phosphatase</fullName>
        <ecNumber evidence="12">3.1.3.2</ecNumber>
    </recommendedName>
</protein>
<keyword evidence="5 12" id="KW-0732">Signal</keyword>
<name>A0A0D9Y1T8_9ORYZ</name>
<dbReference type="Gene3D" id="2.60.40.380">
    <property type="entry name" value="Purple acid phosphatase-like, N-terminal"/>
    <property type="match status" value="2"/>
</dbReference>
<dbReference type="SUPFAM" id="SSF56300">
    <property type="entry name" value="Metallo-dependent phosphatases"/>
    <property type="match status" value="2"/>
</dbReference>
<dbReference type="InterPro" id="IPR008963">
    <property type="entry name" value="Purple_acid_Pase-like_N"/>
</dbReference>
<dbReference type="GO" id="GO:0003993">
    <property type="term" value="F:acid phosphatase activity"/>
    <property type="evidence" value="ECO:0007669"/>
    <property type="project" value="UniProtKB-EC"/>
</dbReference>
<dbReference type="Pfam" id="PF14008">
    <property type="entry name" value="Metallophos_C"/>
    <property type="match status" value="2"/>
</dbReference>
<dbReference type="PROSITE" id="PS50853">
    <property type="entry name" value="FN3"/>
    <property type="match status" value="1"/>
</dbReference>
<proteinExistence type="inferred from homology"/>
<keyword evidence="4" id="KW-0479">Metal-binding</keyword>
<dbReference type="GO" id="GO:0033180">
    <property type="term" value="C:proton-transporting V-type ATPase, V1 domain"/>
    <property type="evidence" value="ECO:0007669"/>
    <property type="project" value="InterPro"/>
</dbReference>
<accession>A0A0D9Y1T8</accession>
<keyword evidence="3" id="KW-0813">Transport</keyword>
<evidence type="ECO:0000256" key="4">
    <source>
        <dbReference type="ARBA" id="ARBA00022723"/>
    </source>
</evidence>
<keyword evidence="6" id="KW-0375">Hydrogen ion transport</keyword>
<dbReference type="FunFam" id="3.60.21.10:FF:000034">
    <property type="entry name" value="Fe(3+)-Zn(2+) purple acid phosphatase"/>
    <property type="match status" value="2"/>
</dbReference>
<evidence type="ECO:0000256" key="7">
    <source>
        <dbReference type="ARBA" id="ARBA00022801"/>
    </source>
</evidence>
<evidence type="ECO:0000256" key="8">
    <source>
        <dbReference type="ARBA" id="ARBA00022833"/>
    </source>
</evidence>
<feature type="domain" description="Fibronectin type-III" evidence="13">
    <location>
        <begin position="776"/>
        <end position="876"/>
    </location>
</feature>
<evidence type="ECO:0000256" key="1">
    <source>
        <dbReference type="ARBA" id="ARBA00006138"/>
    </source>
</evidence>
<comment type="similarity">
    <text evidence="1">Belongs to the V-ATPase C subunit family.</text>
</comment>
<evidence type="ECO:0000256" key="11">
    <source>
        <dbReference type="ARBA" id="ARBA00023180"/>
    </source>
</evidence>
<evidence type="ECO:0000313" key="15">
    <source>
        <dbReference type="Proteomes" id="UP000032180"/>
    </source>
</evidence>
<feature type="signal peptide" evidence="12">
    <location>
        <begin position="1"/>
        <end position="20"/>
    </location>
</feature>
<organism evidence="14 15">
    <name type="scientific">Leersia perrieri</name>
    <dbReference type="NCBI Taxonomy" id="77586"/>
    <lineage>
        <taxon>Eukaryota</taxon>
        <taxon>Viridiplantae</taxon>
        <taxon>Streptophyta</taxon>
        <taxon>Embryophyta</taxon>
        <taxon>Tracheophyta</taxon>
        <taxon>Spermatophyta</taxon>
        <taxon>Magnoliopsida</taxon>
        <taxon>Liliopsida</taxon>
        <taxon>Poales</taxon>
        <taxon>Poaceae</taxon>
        <taxon>BOP clade</taxon>
        <taxon>Oryzoideae</taxon>
        <taxon>Oryzeae</taxon>
        <taxon>Oryzinae</taxon>
        <taxon>Leersia</taxon>
    </lineage>
</organism>
<dbReference type="CDD" id="cd14785">
    <property type="entry name" value="V-ATPase_C"/>
    <property type="match status" value="1"/>
</dbReference>
<dbReference type="PANTHER" id="PTHR22953">
    <property type="entry name" value="ACID PHOSPHATASE RELATED"/>
    <property type="match status" value="1"/>
</dbReference>
<reference evidence="15" key="2">
    <citation type="submission" date="2013-12" db="EMBL/GenBank/DDBJ databases">
        <authorList>
            <person name="Yu Y."/>
            <person name="Lee S."/>
            <person name="de Baynast K."/>
            <person name="Wissotski M."/>
            <person name="Liu L."/>
            <person name="Talag J."/>
            <person name="Goicoechea J."/>
            <person name="Angelova A."/>
            <person name="Jetty R."/>
            <person name="Kudrna D."/>
            <person name="Golser W."/>
            <person name="Rivera L."/>
            <person name="Zhang J."/>
            <person name="Wing R."/>
        </authorList>
    </citation>
    <scope>NUCLEOTIDE SEQUENCE</scope>
</reference>
<evidence type="ECO:0000256" key="5">
    <source>
        <dbReference type="ARBA" id="ARBA00022729"/>
    </source>
</evidence>
<dbReference type="FunFam" id="2.60.40.380:FF:000001">
    <property type="entry name" value="Fe(3+)-Zn(2+) purple acid phosphatase"/>
    <property type="match status" value="1"/>
</dbReference>
<evidence type="ECO:0000313" key="14">
    <source>
        <dbReference type="EnsemblPlants" id="LPERR12G16800.1"/>
    </source>
</evidence>
<dbReference type="EnsemblPlants" id="LPERR12G16800.1">
    <property type="protein sequence ID" value="LPERR12G16800.1"/>
    <property type="gene ID" value="LPERR12G16800"/>
</dbReference>
<dbReference type="SUPFAM" id="SSF49363">
    <property type="entry name" value="Purple acid phosphatase, N-terminal domain"/>
    <property type="match status" value="2"/>
</dbReference>
<evidence type="ECO:0000256" key="10">
    <source>
        <dbReference type="ARBA" id="ARBA00023065"/>
    </source>
</evidence>